<dbReference type="GO" id="GO:0030334">
    <property type="term" value="P:regulation of cell migration"/>
    <property type="evidence" value="ECO:0007669"/>
    <property type="project" value="TreeGrafter"/>
</dbReference>
<reference evidence="3" key="1">
    <citation type="submission" date="2018-06" db="EMBL/GenBank/DDBJ databases">
        <title>Genome assembly of Danube salmon.</title>
        <authorList>
            <person name="Macqueen D.J."/>
            <person name="Gundappa M.K."/>
        </authorList>
    </citation>
    <scope>NUCLEOTIDE SEQUENCE [LARGE SCALE GENOMIC DNA]</scope>
</reference>
<evidence type="ECO:0000313" key="3">
    <source>
        <dbReference type="Proteomes" id="UP000314982"/>
    </source>
</evidence>
<dbReference type="SUPFAM" id="SSF81296">
    <property type="entry name" value="E set domains"/>
    <property type="match status" value="3"/>
</dbReference>
<dbReference type="PANTHER" id="PTHR22625:SF9">
    <property type="entry name" value="PLEXIN-B2"/>
    <property type="match status" value="1"/>
</dbReference>
<dbReference type="InterPro" id="IPR002909">
    <property type="entry name" value="IPT_dom"/>
</dbReference>
<dbReference type="GO" id="GO:0050772">
    <property type="term" value="P:positive regulation of axonogenesis"/>
    <property type="evidence" value="ECO:0007669"/>
    <property type="project" value="TreeGrafter"/>
</dbReference>
<accession>A0A4W5L3M2</accession>
<dbReference type="PANTHER" id="PTHR22625">
    <property type="entry name" value="PLEXIN"/>
    <property type="match status" value="1"/>
</dbReference>
<dbReference type="SMART" id="SM00429">
    <property type="entry name" value="IPT"/>
    <property type="match status" value="2"/>
</dbReference>
<dbReference type="FunFam" id="2.60.40.10:FF:000798">
    <property type="entry name" value="Plexin B2"/>
    <property type="match status" value="1"/>
</dbReference>
<feature type="domain" description="IPT/TIG" evidence="1">
    <location>
        <begin position="171"/>
        <end position="270"/>
    </location>
</feature>
<dbReference type="STRING" id="62062.ENSHHUP00000018325"/>
<sequence length="376" mass="41155">MVTIKGSNLGIKEKDIKKVTVAGVDCVHQGDRYSVSTSVVCEIGRVQPPASLPINQGVVEVEVEGGRRGRSEVLFTYRDPVPETVSPLKGPAAGGTVITISGKHLDTANQNDVVVTVGGTLCKVLSFGSEITCETGVYKGHKVPSELLTVSVKYGTGTIKDVLATFQYSENPKLTDYSPKTSFVCGGRRIVCVGSGFDLIQRATMKVLPSADDFSQESPPIEFIQYAVHKNDTVLLFDSPAVNRSSETQSFRTLLQLDNVVEELKTFDYHPDPFFNELTKNIITETSIIIVTGRGFSKAMTAEEAQAFVGDASCKVTILQDDKLFLEAPSTQPRARSKRQRRDTSSDSLDLTVTTLAFCLNPRHRKNTFRHSHWTS</sequence>
<dbReference type="GO" id="GO:0007399">
    <property type="term" value="P:nervous system development"/>
    <property type="evidence" value="ECO:0007669"/>
    <property type="project" value="UniProtKB-ARBA"/>
</dbReference>
<dbReference type="GO" id="GO:0005886">
    <property type="term" value="C:plasma membrane"/>
    <property type="evidence" value="ECO:0007669"/>
    <property type="project" value="TreeGrafter"/>
</dbReference>
<proteinExistence type="predicted"/>
<dbReference type="InterPro" id="IPR014756">
    <property type="entry name" value="Ig_E-set"/>
</dbReference>
<dbReference type="Ensembl" id="ENSHHUT00000018984.1">
    <property type="protein sequence ID" value="ENSHHUP00000018325.1"/>
    <property type="gene ID" value="ENSHHUG00000011429.1"/>
</dbReference>
<dbReference type="GeneTree" id="ENSGT01150000286928"/>
<reference evidence="2" key="3">
    <citation type="submission" date="2025-09" db="UniProtKB">
        <authorList>
            <consortium name="Ensembl"/>
        </authorList>
    </citation>
    <scope>IDENTIFICATION</scope>
</reference>
<dbReference type="InterPro" id="IPR013783">
    <property type="entry name" value="Ig-like_fold"/>
</dbReference>
<dbReference type="Gene3D" id="2.60.40.10">
    <property type="entry name" value="Immunoglobulins"/>
    <property type="match status" value="2"/>
</dbReference>
<feature type="domain" description="IPT/TIG" evidence="1">
    <location>
        <begin position="79"/>
        <end position="169"/>
    </location>
</feature>
<dbReference type="GO" id="GO:0007162">
    <property type="term" value="P:negative regulation of cell adhesion"/>
    <property type="evidence" value="ECO:0007669"/>
    <property type="project" value="TreeGrafter"/>
</dbReference>
<dbReference type="GO" id="GO:0008360">
    <property type="term" value="P:regulation of cell shape"/>
    <property type="evidence" value="ECO:0007669"/>
    <property type="project" value="TreeGrafter"/>
</dbReference>
<organism evidence="2 3">
    <name type="scientific">Hucho hucho</name>
    <name type="common">huchen</name>
    <dbReference type="NCBI Taxonomy" id="62062"/>
    <lineage>
        <taxon>Eukaryota</taxon>
        <taxon>Metazoa</taxon>
        <taxon>Chordata</taxon>
        <taxon>Craniata</taxon>
        <taxon>Vertebrata</taxon>
        <taxon>Euteleostomi</taxon>
        <taxon>Actinopterygii</taxon>
        <taxon>Neopterygii</taxon>
        <taxon>Teleostei</taxon>
        <taxon>Protacanthopterygii</taxon>
        <taxon>Salmoniformes</taxon>
        <taxon>Salmonidae</taxon>
        <taxon>Salmoninae</taxon>
        <taxon>Hucho</taxon>
    </lineage>
</organism>
<dbReference type="InterPro" id="IPR031148">
    <property type="entry name" value="Plexin"/>
</dbReference>
<dbReference type="GO" id="GO:0017154">
    <property type="term" value="F:semaphorin receptor activity"/>
    <property type="evidence" value="ECO:0007669"/>
    <property type="project" value="InterPro"/>
</dbReference>
<dbReference type="GO" id="GO:0002116">
    <property type="term" value="C:semaphorin receptor complex"/>
    <property type="evidence" value="ECO:0007669"/>
    <property type="project" value="TreeGrafter"/>
</dbReference>
<reference evidence="2" key="2">
    <citation type="submission" date="2025-08" db="UniProtKB">
        <authorList>
            <consortium name="Ensembl"/>
        </authorList>
    </citation>
    <scope>IDENTIFICATION</scope>
</reference>
<protein>
    <recommendedName>
        <fullName evidence="1">IPT/TIG domain-containing protein</fullName>
    </recommendedName>
</protein>
<evidence type="ECO:0000313" key="2">
    <source>
        <dbReference type="Ensembl" id="ENSHHUP00000018325.1"/>
    </source>
</evidence>
<dbReference type="Pfam" id="PF01833">
    <property type="entry name" value="TIG"/>
    <property type="match status" value="1"/>
</dbReference>
<dbReference type="AlphaFoldDB" id="A0A4W5L3M2"/>
<evidence type="ECO:0000259" key="1">
    <source>
        <dbReference type="SMART" id="SM00429"/>
    </source>
</evidence>
<dbReference type="Proteomes" id="UP000314982">
    <property type="component" value="Unassembled WGS sequence"/>
</dbReference>
<keyword evidence="3" id="KW-1185">Reference proteome</keyword>
<name>A0A4W5L3M2_9TELE</name>